<evidence type="ECO:0000313" key="2">
    <source>
        <dbReference type="EMBL" id="KAF5822561.1"/>
    </source>
</evidence>
<dbReference type="EMBL" id="MNCJ02000316">
    <property type="protein sequence ID" value="KAF5822561.1"/>
    <property type="molecule type" value="Genomic_DNA"/>
</dbReference>
<dbReference type="EMBL" id="CM007906">
    <property type="protein sequence ID" value="OTF87253.1"/>
    <property type="molecule type" value="Genomic_DNA"/>
</dbReference>
<gene>
    <name evidence="3" type="ORF">HannXRQ_Chr17g0559731</name>
    <name evidence="2" type="ORF">HanXRQr2_Chr01g0028041</name>
</gene>
<organism evidence="3 4">
    <name type="scientific">Helianthus annuus</name>
    <name type="common">Common sunflower</name>
    <dbReference type="NCBI Taxonomy" id="4232"/>
    <lineage>
        <taxon>Eukaryota</taxon>
        <taxon>Viridiplantae</taxon>
        <taxon>Streptophyta</taxon>
        <taxon>Embryophyta</taxon>
        <taxon>Tracheophyta</taxon>
        <taxon>Spermatophyta</taxon>
        <taxon>Magnoliopsida</taxon>
        <taxon>eudicotyledons</taxon>
        <taxon>Gunneridae</taxon>
        <taxon>Pentapetalae</taxon>
        <taxon>asterids</taxon>
        <taxon>campanulids</taxon>
        <taxon>Asterales</taxon>
        <taxon>Asteraceae</taxon>
        <taxon>Asteroideae</taxon>
        <taxon>Heliantheae alliance</taxon>
        <taxon>Heliantheae</taxon>
        <taxon>Helianthus</taxon>
    </lineage>
</organism>
<sequence>MISNSLGVNELVIPAIPELYKTWTKVLGFKQLDESLRHAMKGMRLIVFPVKDICFANLS</sequence>
<reference evidence="2" key="3">
    <citation type="submission" date="2020-06" db="EMBL/GenBank/DDBJ databases">
        <title>Helianthus annuus Genome sequencing and assembly Release 2.</title>
        <authorList>
            <person name="Gouzy J."/>
            <person name="Langlade N."/>
            <person name="Munos S."/>
        </authorList>
    </citation>
    <scope>NUCLEOTIDE SEQUENCE</scope>
    <source>
        <tissue evidence="2">Leaves</tissue>
    </source>
</reference>
<dbReference type="InterPro" id="IPR042163">
    <property type="entry name" value="PHF12"/>
</dbReference>
<dbReference type="Proteomes" id="UP000215914">
    <property type="component" value="Chromosome 17"/>
</dbReference>
<proteinExistence type="predicted"/>
<name>A0A251RRY0_HELAN</name>
<dbReference type="PANTHER" id="PTHR46309">
    <property type="entry name" value="PHD FINGER PROTEIN 12"/>
    <property type="match status" value="1"/>
</dbReference>
<reference evidence="2 4" key="1">
    <citation type="journal article" date="2017" name="Nature">
        <title>The sunflower genome provides insights into oil metabolism, flowering and Asterid evolution.</title>
        <authorList>
            <person name="Badouin H."/>
            <person name="Gouzy J."/>
            <person name="Grassa C.J."/>
            <person name="Murat F."/>
            <person name="Staton S.E."/>
            <person name="Cottret L."/>
            <person name="Lelandais-Briere C."/>
            <person name="Owens G.L."/>
            <person name="Carrere S."/>
            <person name="Mayjonade B."/>
            <person name="Legrand L."/>
            <person name="Gill N."/>
            <person name="Kane N.C."/>
            <person name="Bowers J.E."/>
            <person name="Hubner S."/>
            <person name="Bellec A."/>
            <person name="Berard A."/>
            <person name="Berges H."/>
            <person name="Blanchet N."/>
            <person name="Boniface M.C."/>
            <person name="Brunel D."/>
            <person name="Catrice O."/>
            <person name="Chaidir N."/>
            <person name="Claudel C."/>
            <person name="Donnadieu C."/>
            <person name="Faraut T."/>
            <person name="Fievet G."/>
            <person name="Helmstetter N."/>
            <person name="King M."/>
            <person name="Knapp S.J."/>
            <person name="Lai Z."/>
            <person name="Le Paslier M.C."/>
            <person name="Lippi Y."/>
            <person name="Lorenzon L."/>
            <person name="Mandel J.R."/>
            <person name="Marage G."/>
            <person name="Marchand G."/>
            <person name="Marquand E."/>
            <person name="Bret-Mestries E."/>
            <person name="Morien E."/>
            <person name="Nambeesan S."/>
            <person name="Nguyen T."/>
            <person name="Pegot-Espagnet P."/>
            <person name="Pouilly N."/>
            <person name="Raftis F."/>
            <person name="Sallet E."/>
            <person name="Schiex T."/>
            <person name="Thomas J."/>
            <person name="Vandecasteele C."/>
            <person name="Vares D."/>
            <person name="Vear F."/>
            <person name="Vautrin S."/>
            <person name="Crespi M."/>
            <person name="Mangin B."/>
            <person name="Burke J.M."/>
            <person name="Salse J."/>
            <person name="Munos S."/>
            <person name="Vincourt P."/>
            <person name="Rieseberg L.H."/>
            <person name="Langlade N.B."/>
        </authorList>
    </citation>
    <scope>NUCLEOTIDE SEQUENCE [LARGE SCALE GENOMIC DNA]</scope>
    <source>
        <strain evidence="4">cv. SF193</strain>
        <tissue evidence="2">Leaves</tissue>
    </source>
</reference>
<dbReference type="InterPro" id="IPR056511">
    <property type="entry name" value="IDM1_C"/>
</dbReference>
<dbReference type="STRING" id="4232.A0A251RRY0"/>
<dbReference type="GO" id="GO:0061733">
    <property type="term" value="F:protein-lysine-acetyltransferase activity"/>
    <property type="evidence" value="ECO:0007669"/>
    <property type="project" value="UniProtKB-EC"/>
</dbReference>
<keyword evidence="2" id="KW-0012">Acyltransferase</keyword>
<reference evidence="3" key="2">
    <citation type="submission" date="2017-02" db="EMBL/GenBank/DDBJ databases">
        <title>Sunflower complete genome.</title>
        <authorList>
            <person name="Langlade N."/>
            <person name="Munos S."/>
        </authorList>
    </citation>
    <scope>NUCLEOTIDE SEQUENCE [LARGE SCALE GENOMIC DNA]</scope>
    <source>
        <tissue evidence="3">Leaves</tissue>
    </source>
</reference>
<dbReference type="Gramene" id="mRNA:HanXRQr2_Chr01g0028041">
    <property type="protein sequence ID" value="CDS:HanXRQr2_Chr01g0028041.1"/>
    <property type="gene ID" value="HanXRQr2_Chr01g0028041"/>
</dbReference>
<feature type="domain" description="Increased DNA methylation 1 C-terminal" evidence="1">
    <location>
        <begin position="4"/>
        <end position="53"/>
    </location>
</feature>
<dbReference type="InParanoid" id="A0A251RRY0"/>
<dbReference type="AlphaFoldDB" id="A0A251RRY0"/>
<accession>A0A251RRY0</accession>
<evidence type="ECO:0000313" key="3">
    <source>
        <dbReference type="EMBL" id="OTF87253.1"/>
    </source>
</evidence>
<keyword evidence="2" id="KW-0808">Transferase</keyword>
<keyword evidence="4" id="KW-1185">Reference proteome</keyword>
<protein>
    <submittedName>
        <fullName evidence="2">Histone acetyltransferase</fullName>
        <ecNumber evidence="2">2.3.1.48</ecNumber>
    </submittedName>
</protein>
<dbReference type="EC" id="2.3.1.48" evidence="2"/>
<dbReference type="PANTHER" id="PTHR46309:SF25">
    <property type="entry name" value="ACYL-COA N-ACYLTRANSFERASE WITH RING_FYVE_PHD-TYPE ZINC FINGER PROTEIN-RELATED"/>
    <property type="match status" value="1"/>
</dbReference>
<evidence type="ECO:0000313" key="4">
    <source>
        <dbReference type="Proteomes" id="UP000215914"/>
    </source>
</evidence>
<dbReference type="Pfam" id="PF23209">
    <property type="entry name" value="IDM1_C"/>
    <property type="match status" value="1"/>
</dbReference>
<evidence type="ECO:0000259" key="1">
    <source>
        <dbReference type="Pfam" id="PF23209"/>
    </source>
</evidence>
<dbReference type="GO" id="GO:0003714">
    <property type="term" value="F:transcription corepressor activity"/>
    <property type="evidence" value="ECO:0007669"/>
    <property type="project" value="InterPro"/>
</dbReference>